<evidence type="ECO:0000313" key="2">
    <source>
        <dbReference type="Proteomes" id="UP000054804"/>
    </source>
</evidence>
<reference evidence="1 2" key="1">
    <citation type="submission" date="2015-12" db="EMBL/GenBank/DDBJ databases">
        <title>Draft genome sequence of Streptomyces silvensis ATCC 53525, a producer of novel hormone antagonists.</title>
        <authorList>
            <person name="Johnston C.W."/>
            <person name="Li Y."/>
            <person name="Magarvey N.A."/>
        </authorList>
    </citation>
    <scope>NUCLEOTIDE SEQUENCE [LARGE SCALE GENOMIC DNA]</scope>
    <source>
        <strain evidence="1 2">ATCC 53525</strain>
    </source>
</reference>
<keyword evidence="2" id="KW-1185">Reference proteome</keyword>
<proteinExistence type="predicted"/>
<dbReference type="EMBL" id="LOCL01000028">
    <property type="protein sequence ID" value="KUF19254.1"/>
    <property type="molecule type" value="Genomic_DNA"/>
</dbReference>
<evidence type="ECO:0008006" key="3">
    <source>
        <dbReference type="Google" id="ProtNLM"/>
    </source>
</evidence>
<sequence length="377" mass="40557">MSLLNDRLDALRGPAPAKGHDARTLAALTTNPGCARRALMDAAGVDKDAIAVHLGKPRPLAKSSIALRNGAVFEQKVKADGGAELLRLLRDVLGLPLHEAAHTDLAAVGSQDASLPVRHAYTRTAVLEAARSPRSVRTLLDHPILQLTVAGHPVYLEPDVVAFQVDGVFHIIEIKSFAVLDGRADPAKVAAAVTQAAAYVIALRELFESEGLDGDNVSHDIILITPRNFSRNPTASIVDARKKIAALTRQLNRLTRIGPLLDALPPHTTFDLALDRGERPTRDAKDLTAALQTAPARYTPTCRHFCDLAYVCRSEARDEGLIDVLGSDIRDDLGGVDHISTALRLADDTRRPAPDQVDLAAALRHAHAVRTHLRESA</sequence>
<comment type="caution">
    <text evidence="1">The sequence shown here is derived from an EMBL/GenBank/DDBJ whole genome shotgun (WGS) entry which is preliminary data.</text>
</comment>
<evidence type="ECO:0000313" key="1">
    <source>
        <dbReference type="EMBL" id="KUF19254.1"/>
    </source>
</evidence>
<dbReference type="OrthoDB" id="3366489at2"/>
<dbReference type="Proteomes" id="UP000054804">
    <property type="component" value="Unassembled WGS sequence"/>
</dbReference>
<name>A0A0W7X8F5_9ACTN</name>
<gene>
    <name evidence="1" type="ORF">AT728_22220</name>
</gene>
<protein>
    <recommendedName>
        <fullName evidence="3">Secreted protein</fullName>
    </recommendedName>
</protein>
<dbReference type="STRING" id="1765722.AT728_22220"/>
<organism evidence="1 2">
    <name type="scientific">Streptomyces silvensis</name>
    <dbReference type="NCBI Taxonomy" id="1765722"/>
    <lineage>
        <taxon>Bacteria</taxon>
        <taxon>Bacillati</taxon>
        <taxon>Actinomycetota</taxon>
        <taxon>Actinomycetes</taxon>
        <taxon>Kitasatosporales</taxon>
        <taxon>Streptomycetaceae</taxon>
        <taxon>Streptomyces</taxon>
    </lineage>
</organism>
<accession>A0A0W7X8F5</accession>
<dbReference type="RefSeq" id="WP_058846744.1">
    <property type="nucleotide sequence ID" value="NZ_LOCL01000028.1"/>
</dbReference>
<dbReference type="AlphaFoldDB" id="A0A0W7X8F5"/>